<dbReference type="GO" id="GO:0098542">
    <property type="term" value="P:defense response to other organism"/>
    <property type="evidence" value="ECO:0007669"/>
    <property type="project" value="TreeGrafter"/>
</dbReference>
<evidence type="ECO:0000256" key="3">
    <source>
        <dbReference type="SAM" id="MobiDB-lite"/>
    </source>
</evidence>
<dbReference type="Gene3D" id="3.40.50.300">
    <property type="entry name" value="P-loop containing nucleotide triphosphate hydrolases"/>
    <property type="match status" value="1"/>
</dbReference>
<dbReference type="Pfam" id="PF23559">
    <property type="entry name" value="WHD_DRP"/>
    <property type="match status" value="1"/>
</dbReference>
<dbReference type="Gene3D" id="1.10.10.10">
    <property type="entry name" value="Winged helix-like DNA-binding domain superfamily/Winged helix DNA-binding domain"/>
    <property type="match status" value="1"/>
</dbReference>
<dbReference type="InterPro" id="IPR002182">
    <property type="entry name" value="NB-ARC"/>
</dbReference>
<feature type="domain" description="NB-ARC" evidence="4">
    <location>
        <begin position="181"/>
        <end position="351"/>
    </location>
</feature>
<evidence type="ECO:0000259" key="5">
    <source>
        <dbReference type="Pfam" id="PF23559"/>
    </source>
</evidence>
<dbReference type="SUPFAM" id="SSF52540">
    <property type="entry name" value="P-loop containing nucleoside triphosphate hydrolases"/>
    <property type="match status" value="1"/>
</dbReference>
<reference evidence="7" key="1">
    <citation type="journal article" date="2023" name="Plant J.">
        <title>Genome sequences and population genomics provide insights into the demographic history, inbreeding, and mutation load of two 'living fossil' tree species of Dipteronia.</title>
        <authorList>
            <person name="Feng Y."/>
            <person name="Comes H.P."/>
            <person name="Chen J."/>
            <person name="Zhu S."/>
            <person name="Lu R."/>
            <person name="Zhang X."/>
            <person name="Li P."/>
            <person name="Qiu J."/>
            <person name="Olsen K.M."/>
            <person name="Qiu Y."/>
        </authorList>
    </citation>
    <scope>NUCLEOTIDE SEQUENCE</scope>
    <source>
        <strain evidence="7">NBL</strain>
    </source>
</reference>
<dbReference type="InterPro" id="IPR055414">
    <property type="entry name" value="LRR_R13L4/SHOC2-like"/>
</dbReference>
<dbReference type="Pfam" id="PF00931">
    <property type="entry name" value="NB-ARC"/>
    <property type="match status" value="1"/>
</dbReference>
<keyword evidence="1" id="KW-0677">Repeat</keyword>
<dbReference type="AlphaFoldDB" id="A0AAE0AMT1"/>
<evidence type="ECO:0000313" key="7">
    <source>
        <dbReference type="EMBL" id="KAK3220410.1"/>
    </source>
</evidence>
<dbReference type="Pfam" id="PF23598">
    <property type="entry name" value="LRR_14"/>
    <property type="match status" value="1"/>
</dbReference>
<dbReference type="FunFam" id="1.10.10.10:FF:000322">
    <property type="entry name" value="Probable disease resistance protein At1g63360"/>
    <property type="match status" value="1"/>
</dbReference>
<dbReference type="PRINTS" id="PR00364">
    <property type="entry name" value="DISEASERSIST"/>
</dbReference>
<dbReference type="InterPro" id="IPR032675">
    <property type="entry name" value="LRR_dom_sf"/>
</dbReference>
<dbReference type="Gene3D" id="1.10.8.430">
    <property type="entry name" value="Helical domain of apoptotic protease-activating factors"/>
    <property type="match status" value="1"/>
</dbReference>
<evidence type="ECO:0000313" key="8">
    <source>
        <dbReference type="Proteomes" id="UP001281410"/>
    </source>
</evidence>
<accession>A0AAE0AMT1</accession>
<dbReference type="InterPro" id="IPR044974">
    <property type="entry name" value="Disease_R_plants"/>
</dbReference>
<protein>
    <submittedName>
        <fullName evidence="7">Uncharacterized protein</fullName>
    </submittedName>
</protein>
<proteinExistence type="predicted"/>
<dbReference type="PANTHER" id="PTHR23155">
    <property type="entry name" value="DISEASE RESISTANCE PROTEIN RP"/>
    <property type="match status" value="1"/>
</dbReference>
<evidence type="ECO:0000256" key="2">
    <source>
        <dbReference type="ARBA" id="ARBA00022821"/>
    </source>
</evidence>
<feature type="domain" description="Disease resistance R13L4/SHOC-2-like LRR" evidence="6">
    <location>
        <begin position="580"/>
        <end position="861"/>
    </location>
</feature>
<gene>
    <name evidence="7" type="ORF">Dsin_014380</name>
</gene>
<name>A0AAE0AMT1_9ROSI</name>
<dbReference type="InterPro" id="IPR036388">
    <property type="entry name" value="WH-like_DNA-bd_sf"/>
</dbReference>
<dbReference type="PANTHER" id="PTHR23155:SF955">
    <property type="entry name" value="AAA+ ATPASE DOMAIN-CONTAINING PROTEIN"/>
    <property type="match status" value="1"/>
</dbReference>
<dbReference type="InterPro" id="IPR042197">
    <property type="entry name" value="Apaf_helical"/>
</dbReference>
<dbReference type="GO" id="GO:0043531">
    <property type="term" value="F:ADP binding"/>
    <property type="evidence" value="ECO:0007669"/>
    <property type="project" value="InterPro"/>
</dbReference>
<evidence type="ECO:0000259" key="4">
    <source>
        <dbReference type="Pfam" id="PF00931"/>
    </source>
</evidence>
<keyword evidence="2" id="KW-0611">Plant defense</keyword>
<organism evidence="7 8">
    <name type="scientific">Dipteronia sinensis</name>
    <dbReference type="NCBI Taxonomy" id="43782"/>
    <lineage>
        <taxon>Eukaryota</taxon>
        <taxon>Viridiplantae</taxon>
        <taxon>Streptophyta</taxon>
        <taxon>Embryophyta</taxon>
        <taxon>Tracheophyta</taxon>
        <taxon>Spermatophyta</taxon>
        <taxon>Magnoliopsida</taxon>
        <taxon>eudicotyledons</taxon>
        <taxon>Gunneridae</taxon>
        <taxon>Pentapetalae</taxon>
        <taxon>rosids</taxon>
        <taxon>malvids</taxon>
        <taxon>Sapindales</taxon>
        <taxon>Sapindaceae</taxon>
        <taxon>Hippocastanoideae</taxon>
        <taxon>Acereae</taxon>
        <taxon>Dipteronia</taxon>
    </lineage>
</organism>
<feature type="domain" description="Disease resistance protein winged helix" evidence="5">
    <location>
        <begin position="428"/>
        <end position="501"/>
    </location>
</feature>
<dbReference type="InterPro" id="IPR027417">
    <property type="entry name" value="P-loop_NTPase"/>
</dbReference>
<feature type="region of interest" description="Disordered" evidence="3">
    <location>
        <begin position="913"/>
        <end position="960"/>
    </location>
</feature>
<sequence length="960" mass="108553">MDAIAVVSLVINNLQGLLPADENTTSNDPAVFQKQVREAINSLDSLKQFLKDEDDREASSGHSSMDVQEVAQLLRAVYSADDALNTLILEKELREQPDIKSGTIRKLKRFIKNLISRKGMGKLNKEIRRLDRLVEMKEKAVTSGTSFSTVGNGGGRHSSSWQDRRARISDFCLEEETDVDLVNELLIRLVPYQFPKLIAVIGEGGSGKTTLARTIYDRVDVRHYFTKRAWIQVPSLFNARQVLGDILQQINEAELVEESTLSEDELMWRIIKLLNGARCLIILEDVETPQILETVLNPLCNSSQFDTRMILTTSNANKLPPQTGYLALQLGRLNEEESWRLFLNKVRMKEDEVVNSELISLKEKILKMCGGLPSAIVLLGGLLYTKGRRYDDWYGVIESASNNKGDILALSYQDLPPEIKPCFLYMGIFPKKVEIPVRRLIHLWVAEGFVMPLLDPEETNHEEMAGRCFEELVIRNMIQIIRRKSDGSHKTCYMPGVLYDFFSSKAEAVGFFNRQFHTSSNKNPELAAVRRLATYSGIKNLQSSLFAHVHQNLRSYVAYDTRIRCSPSIETGMLLKKIISNRGFGLLNSLDLEGVYKPKLSDDLVGKLLHLKYLGLRSTFIDSLPATVGSLPCLETLDVKHTNIKNDVQIEKAEKLRHVYLCVNSSNKVVLKLSSLTNLHTLWGLNVGSLSKLTKLEKLTRLTKLKLTGDIKLFRSKNTAECFAKLTNLQSLKLRSIPKSIKYDSFILLDSLAEHRKLQELYLLGTLPGERFSDCIPPNLRKLTLSMSRVGIDPMPLLGQLPHLNVLRLLSNSIMVERLTCSAGGFPKLRLLMLWHHKYWNPILLTVEEEAMSSLNELEIRDCYMLPPRGLEYVITLKDITLTNMPDTFREDVEKIIQGRNVYIKINTCPSSSLKEYNSESEDEDHVGDEDDEGDEEGDGDDEDGEGHGDDEDNEDDSAS</sequence>
<dbReference type="Proteomes" id="UP001281410">
    <property type="component" value="Unassembled WGS sequence"/>
</dbReference>
<dbReference type="SUPFAM" id="SSF52058">
    <property type="entry name" value="L domain-like"/>
    <property type="match status" value="1"/>
</dbReference>
<evidence type="ECO:0000259" key="6">
    <source>
        <dbReference type="Pfam" id="PF23598"/>
    </source>
</evidence>
<dbReference type="EMBL" id="JANJYJ010000004">
    <property type="protein sequence ID" value="KAK3220410.1"/>
    <property type="molecule type" value="Genomic_DNA"/>
</dbReference>
<dbReference type="Gene3D" id="3.80.10.10">
    <property type="entry name" value="Ribonuclease Inhibitor"/>
    <property type="match status" value="1"/>
</dbReference>
<evidence type="ECO:0000256" key="1">
    <source>
        <dbReference type="ARBA" id="ARBA00022737"/>
    </source>
</evidence>
<comment type="caution">
    <text evidence="7">The sequence shown here is derived from an EMBL/GenBank/DDBJ whole genome shotgun (WGS) entry which is preliminary data.</text>
</comment>
<keyword evidence="8" id="KW-1185">Reference proteome</keyword>
<feature type="compositionally biased region" description="Acidic residues" evidence="3">
    <location>
        <begin position="919"/>
        <end position="960"/>
    </location>
</feature>
<dbReference type="InterPro" id="IPR058922">
    <property type="entry name" value="WHD_DRP"/>
</dbReference>